<evidence type="ECO:0000256" key="1">
    <source>
        <dbReference type="SAM" id="Coils"/>
    </source>
</evidence>
<keyword evidence="1" id="KW-0175">Coiled coil</keyword>
<feature type="coiled-coil region" evidence="1">
    <location>
        <begin position="418"/>
        <end position="593"/>
    </location>
</feature>
<proteinExistence type="predicted"/>
<dbReference type="InterPro" id="IPR052825">
    <property type="entry name" value="CCD-Prefoldin_beta-like"/>
</dbReference>
<dbReference type="EMBL" id="JAODUP010000114">
    <property type="protein sequence ID" value="KAK2161602.1"/>
    <property type="molecule type" value="Genomic_DNA"/>
</dbReference>
<keyword evidence="3" id="KW-1185">Reference proteome</keyword>
<dbReference type="PANTHER" id="PTHR34479">
    <property type="entry name" value="COILED-COIL DOMAIN-CONTAINING PROTEIN 30"/>
    <property type="match status" value="1"/>
</dbReference>
<feature type="coiled-coil region" evidence="1">
    <location>
        <begin position="838"/>
        <end position="872"/>
    </location>
</feature>
<feature type="coiled-coil region" evidence="1">
    <location>
        <begin position="28"/>
        <end position="202"/>
    </location>
</feature>
<organism evidence="2 3">
    <name type="scientific">Paralvinella palmiformis</name>
    <dbReference type="NCBI Taxonomy" id="53620"/>
    <lineage>
        <taxon>Eukaryota</taxon>
        <taxon>Metazoa</taxon>
        <taxon>Spiralia</taxon>
        <taxon>Lophotrochozoa</taxon>
        <taxon>Annelida</taxon>
        <taxon>Polychaeta</taxon>
        <taxon>Sedentaria</taxon>
        <taxon>Canalipalpata</taxon>
        <taxon>Terebellida</taxon>
        <taxon>Terebelliformia</taxon>
        <taxon>Alvinellidae</taxon>
        <taxon>Paralvinella</taxon>
    </lineage>
</organism>
<comment type="caution">
    <text evidence="2">The sequence shown here is derived from an EMBL/GenBank/DDBJ whole genome shotgun (WGS) entry which is preliminary data.</text>
</comment>
<feature type="coiled-coil region" evidence="1">
    <location>
        <begin position="228"/>
        <end position="366"/>
    </location>
</feature>
<reference evidence="2" key="1">
    <citation type="journal article" date="2023" name="Mol. Biol. Evol.">
        <title>Third-Generation Sequencing Reveals the Adaptive Role of the Epigenome in Three Deep-Sea Polychaetes.</title>
        <authorList>
            <person name="Perez M."/>
            <person name="Aroh O."/>
            <person name="Sun Y."/>
            <person name="Lan Y."/>
            <person name="Juniper S.K."/>
            <person name="Young C.R."/>
            <person name="Angers B."/>
            <person name="Qian P.Y."/>
        </authorList>
    </citation>
    <scope>NUCLEOTIDE SEQUENCE</scope>
    <source>
        <strain evidence="2">P08H-3</strain>
    </source>
</reference>
<evidence type="ECO:0000313" key="3">
    <source>
        <dbReference type="Proteomes" id="UP001208570"/>
    </source>
</evidence>
<accession>A0AAD9N926</accession>
<feature type="coiled-coil region" evidence="1">
    <location>
        <begin position="629"/>
        <end position="663"/>
    </location>
</feature>
<name>A0AAD9N926_9ANNE</name>
<gene>
    <name evidence="2" type="ORF">LSH36_114g06011</name>
</gene>
<dbReference type="PANTHER" id="PTHR34479:SF1">
    <property type="entry name" value="COILED-COIL DOMAIN-CONTAINING PROTEIN 30"/>
    <property type="match status" value="1"/>
</dbReference>
<protein>
    <submittedName>
        <fullName evidence="2">Uncharacterized protein</fullName>
    </submittedName>
</protein>
<feature type="non-terminal residue" evidence="2">
    <location>
        <position position="879"/>
    </location>
</feature>
<evidence type="ECO:0000313" key="2">
    <source>
        <dbReference type="EMBL" id="KAK2161602.1"/>
    </source>
</evidence>
<sequence>AEELEEISHKLKEDGLDIENTDQEKSSLKVALNNITELQQQQAEEMKEFENYVEHVRQLSAEREALTVEFVAENDQLKAENDRMRQELESFKSNETRDMLLQQGLDEIAHGTTSEQIAYLLVERARLMDELEAEEQRHLIETPDGLMSAEQLQKQLDQERQEFETELRRQREMMNHSIETLKSNHEEEISNLVTENHHLQAMLNDVKGQLTADAPALKSSEEYKVYLYVQIILEIEQLRVELQREKTRSKEYLDEYEETLRKLREERNQQQEYINDLQIKIQKFNAEKKSNELKINFMEKELEDLREQERNRVNKQKSLLSHEDNTQVNNEILTLRNEKKDIEEKLENAKALLLEEKQNVLDFETQLKLAEGEQRATNAKVKVLESQVLYLEEKIETDKLNEDHSTGMMSSGISKLTLEQAINEKNSLEQDLGEQKQQNAKIQLEVDASRKQIQRLEDIISRQEKENDDLMKKFHEARNDYVQLERTLLEEKDKCKEKNAEKDSQLNEAHSELDKLQLELQRVTSELHSKTNQITQLQLELDIQKTQTECIKEASEKQADSLRDQLENALIENKRLKRDIEEKMKLLDALREDVAKLRPADVMLESSVPESDMSWFDKDTKKFLLQNKPEELNKKIVDLEMKNQELKNQLDETHLVLAGAKEELSFIKGERNGETLIAQTHSDVIENMLKAGSDSTLYALQQELIEAKLKLEYAERDLNEMASIKEQLYQKQEEVMQLQNQLQEEKFNRSLAGISSDEINNQLMTTRQHEHQLQQKNTELQLKLLDVETKLETINKQTEFSSKERAKLSLKRELEWKECLDDKYHALLLEKRDLLYHSKFLEEENNTLQQRMDSLVRQKQNLDRMINDYQFERHKEVTV</sequence>
<dbReference type="Proteomes" id="UP001208570">
    <property type="component" value="Unassembled WGS sequence"/>
</dbReference>
<feature type="coiled-coil region" evidence="1">
    <location>
        <begin position="697"/>
        <end position="797"/>
    </location>
</feature>
<dbReference type="AlphaFoldDB" id="A0AAD9N926"/>